<name>A0A543NEB2_9ACTN</name>
<accession>A0A543NEB2</accession>
<dbReference type="InterPro" id="IPR045436">
    <property type="entry name" value="DUF6507"/>
</dbReference>
<dbReference type="AlphaFoldDB" id="A0A543NEB2"/>
<dbReference type="Proteomes" id="UP000317422">
    <property type="component" value="Unassembled WGS sequence"/>
</dbReference>
<feature type="region of interest" description="Disordered" evidence="1">
    <location>
        <begin position="15"/>
        <end position="35"/>
    </location>
</feature>
<comment type="caution">
    <text evidence="2">The sequence shown here is derived from an EMBL/GenBank/DDBJ whole genome shotgun (WGS) entry which is preliminary data.</text>
</comment>
<dbReference type="OrthoDB" id="3256504at2"/>
<evidence type="ECO:0008006" key="4">
    <source>
        <dbReference type="Google" id="ProtNLM"/>
    </source>
</evidence>
<proteinExistence type="predicted"/>
<evidence type="ECO:0000313" key="2">
    <source>
        <dbReference type="EMBL" id="TQN30187.1"/>
    </source>
</evidence>
<organism evidence="2 3">
    <name type="scientific">Haloactinospora alba</name>
    <dbReference type="NCBI Taxonomy" id="405555"/>
    <lineage>
        <taxon>Bacteria</taxon>
        <taxon>Bacillati</taxon>
        <taxon>Actinomycetota</taxon>
        <taxon>Actinomycetes</taxon>
        <taxon>Streptosporangiales</taxon>
        <taxon>Nocardiopsidaceae</taxon>
        <taxon>Haloactinospora</taxon>
    </lineage>
</organism>
<dbReference type="RefSeq" id="WP_141921465.1">
    <property type="nucleotide sequence ID" value="NZ_VFQC01000001.1"/>
</dbReference>
<protein>
    <recommendedName>
        <fullName evidence="4">Excreted virulence factor EspC (Type VII ESX diderm)</fullName>
    </recommendedName>
</protein>
<reference evidence="2 3" key="1">
    <citation type="submission" date="2019-06" db="EMBL/GenBank/DDBJ databases">
        <title>Sequencing the genomes of 1000 actinobacteria strains.</title>
        <authorList>
            <person name="Klenk H.-P."/>
        </authorList>
    </citation>
    <scope>NUCLEOTIDE SEQUENCE [LARGE SCALE GENOMIC DNA]</scope>
    <source>
        <strain evidence="2 3">DSM 45015</strain>
    </source>
</reference>
<evidence type="ECO:0000313" key="3">
    <source>
        <dbReference type="Proteomes" id="UP000317422"/>
    </source>
</evidence>
<evidence type="ECO:0000256" key="1">
    <source>
        <dbReference type="SAM" id="MobiDB-lite"/>
    </source>
</evidence>
<sequence length="113" mass="11743">MSGWDISPEGVSAVLTDVGTELGDEDQTSGLSGHTKTLGEDIAEAAEVAASEPIATALEEFVDAYRDYLRKMTAITSSAISGCSTAVTAYMDGDTDMARESQSNAGDISDLDL</sequence>
<keyword evidence="3" id="KW-1185">Reference proteome</keyword>
<dbReference type="EMBL" id="VFQC01000001">
    <property type="protein sequence ID" value="TQN30187.1"/>
    <property type="molecule type" value="Genomic_DNA"/>
</dbReference>
<dbReference type="Pfam" id="PF20117">
    <property type="entry name" value="DUF6507"/>
    <property type="match status" value="1"/>
</dbReference>
<gene>
    <name evidence="2" type="ORF">FHX37_0048</name>
</gene>